<evidence type="ECO:0000313" key="3">
    <source>
        <dbReference type="EMBL" id="RED65401.1"/>
    </source>
</evidence>
<dbReference type="Pfam" id="PF12697">
    <property type="entry name" value="Abhydrolase_6"/>
    <property type="match status" value="1"/>
</dbReference>
<organism evidence="3 4">
    <name type="scientific">Cohnella phaseoli</name>
    <dbReference type="NCBI Taxonomy" id="456490"/>
    <lineage>
        <taxon>Bacteria</taxon>
        <taxon>Bacillati</taxon>
        <taxon>Bacillota</taxon>
        <taxon>Bacilli</taxon>
        <taxon>Bacillales</taxon>
        <taxon>Paenibacillaceae</taxon>
        <taxon>Cohnella</taxon>
    </lineage>
</organism>
<dbReference type="InterPro" id="IPR013120">
    <property type="entry name" value="FAR_NAD-bd"/>
</dbReference>
<dbReference type="Gene3D" id="3.40.50.1820">
    <property type="entry name" value="alpha/beta hydrolase"/>
    <property type="match status" value="1"/>
</dbReference>
<dbReference type="EMBL" id="QRDZ01000019">
    <property type="protein sequence ID" value="RED65401.1"/>
    <property type="molecule type" value="Genomic_DNA"/>
</dbReference>
<keyword evidence="3" id="KW-0378">Hydrolase</keyword>
<dbReference type="RefSeq" id="WP_116062808.1">
    <property type="nucleotide sequence ID" value="NZ_QRDZ01000019.1"/>
</dbReference>
<reference evidence="3 4" key="1">
    <citation type="submission" date="2018-07" db="EMBL/GenBank/DDBJ databases">
        <title>Genomic Encyclopedia of Type Strains, Phase III (KMG-III): the genomes of soil and plant-associated and newly described type strains.</title>
        <authorList>
            <person name="Whitman W."/>
        </authorList>
    </citation>
    <scope>NUCLEOTIDE SEQUENCE [LARGE SCALE GENOMIC DNA]</scope>
    <source>
        <strain evidence="3 4">CECT 7287</strain>
    </source>
</reference>
<comment type="caution">
    <text evidence="3">The sequence shown here is derived from an EMBL/GenBank/DDBJ whole genome shotgun (WGS) entry which is preliminary data.</text>
</comment>
<dbReference type="SUPFAM" id="SSF53474">
    <property type="entry name" value="alpha/beta-Hydrolases"/>
    <property type="match status" value="1"/>
</dbReference>
<dbReference type="SUPFAM" id="SSF51735">
    <property type="entry name" value="NAD(P)-binding Rossmann-fold domains"/>
    <property type="match status" value="1"/>
</dbReference>
<gene>
    <name evidence="3" type="ORF">DFP98_11932</name>
</gene>
<feature type="domain" description="Thioester reductase (TE)" evidence="1">
    <location>
        <begin position="6"/>
        <end position="231"/>
    </location>
</feature>
<dbReference type="InterPro" id="IPR029058">
    <property type="entry name" value="AB_hydrolase_fold"/>
</dbReference>
<dbReference type="InterPro" id="IPR000073">
    <property type="entry name" value="AB_hydrolase_1"/>
</dbReference>
<dbReference type="InterPro" id="IPR051783">
    <property type="entry name" value="NAD(P)-dependent_oxidoreduct"/>
</dbReference>
<keyword evidence="4" id="KW-1185">Reference proteome</keyword>
<dbReference type="PANTHER" id="PTHR48079:SF6">
    <property type="entry name" value="NAD(P)-BINDING DOMAIN-CONTAINING PROTEIN-RELATED"/>
    <property type="match status" value="1"/>
</dbReference>
<dbReference type="PRINTS" id="PR00111">
    <property type="entry name" value="ABHYDROLASE"/>
</dbReference>
<dbReference type="AlphaFoldDB" id="A0A3D9IUH3"/>
<dbReference type="GO" id="GO:0004029">
    <property type="term" value="F:aldehyde dehydrogenase (NAD+) activity"/>
    <property type="evidence" value="ECO:0007669"/>
    <property type="project" value="TreeGrafter"/>
</dbReference>
<dbReference type="Pfam" id="PF07993">
    <property type="entry name" value="NAD_binding_4"/>
    <property type="match status" value="1"/>
</dbReference>
<dbReference type="InterPro" id="IPR036291">
    <property type="entry name" value="NAD(P)-bd_dom_sf"/>
</dbReference>
<name>A0A3D9IUH3_9BACL</name>
<dbReference type="GO" id="GO:0016787">
    <property type="term" value="F:hydrolase activity"/>
    <property type="evidence" value="ECO:0007669"/>
    <property type="project" value="UniProtKB-KW"/>
</dbReference>
<evidence type="ECO:0000259" key="1">
    <source>
        <dbReference type="Pfam" id="PF07993"/>
    </source>
</evidence>
<evidence type="ECO:0000259" key="2">
    <source>
        <dbReference type="Pfam" id="PF12697"/>
    </source>
</evidence>
<protein>
    <submittedName>
        <fullName evidence="3">Alpha/beta hydrolase family protein</fullName>
    </submittedName>
</protein>
<feature type="domain" description="AB hydrolase-1" evidence="2">
    <location>
        <begin position="377"/>
        <end position="601"/>
    </location>
</feature>
<dbReference type="OrthoDB" id="1417183at2"/>
<dbReference type="PANTHER" id="PTHR48079">
    <property type="entry name" value="PROTEIN YEEZ"/>
    <property type="match status" value="1"/>
</dbReference>
<dbReference type="Gene3D" id="3.40.50.720">
    <property type="entry name" value="NAD(P)-binding Rossmann-like Domain"/>
    <property type="match status" value="1"/>
</dbReference>
<proteinExistence type="predicted"/>
<dbReference type="Proteomes" id="UP000256977">
    <property type="component" value="Unassembled WGS sequence"/>
</dbReference>
<evidence type="ECO:0000313" key="4">
    <source>
        <dbReference type="Proteomes" id="UP000256977"/>
    </source>
</evidence>
<accession>A0A3D9IUH3</accession>
<dbReference type="GO" id="GO:0005737">
    <property type="term" value="C:cytoplasm"/>
    <property type="evidence" value="ECO:0007669"/>
    <property type="project" value="TreeGrafter"/>
</dbReference>
<sequence length="611" mass="66797">MKNIFITGGSGFIGRYVIAELLQAGHKLYVLVRSEEKLYHALKEIGCEDFSSIVAVRGDLTLPSLGLSDDELRKLQDVDVIVHAGGPMDILMKAREARQVFLGAARELSRLAGQMHAAKGIKQFIHVVGFKSPYGESGVGGSVPIDHKAPPYEQMKFEADLLLRQAMQEQGIPLSVVNPSAVIGDSRNGITSQTGGFGLLIRAVSRNLMGLVPGGDRYWLPLVHVDHVAVFIAALVEEVSPANGTYFLLDDRKDSPSMMELIRIIAREMRVAAPKGSAPYPLVKSLLKLGADKLLGLPVESMDFIVNTEFPTATKQAIESKHHLQLSLSADTLPLVIADLDFRLNHSDGPAPLSPPFRRNARTGLATIESKGSGAPIVVLHGTFSASDSLLPLAERLAESGRPVHLVDLPGFGRSPYHRHSGQMQGFEQAVLNLIASFDEPVALVGHSFGGLLASRMLELAPERIAHAVLLQPVLEPVSRSYRRPGVTQAFLRRMSEQIFIEKLLQSRSFRSAEEIPEGYISFVRSEMKSPRTRKTTAEIMSLLSRSESWRLAPNSWNRSKVSIVWGTQDQQTDVPPAFSQLAVTRLPYAHQFPLSHPGAAAAQILERIGI</sequence>